<organism evidence="6 7">
    <name type="scientific">Sediminitomix flava</name>
    <dbReference type="NCBI Taxonomy" id="379075"/>
    <lineage>
        <taxon>Bacteria</taxon>
        <taxon>Pseudomonadati</taxon>
        <taxon>Bacteroidota</taxon>
        <taxon>Cytophagia</taxon>
        <taxon>Cytophagales</taxon>
        <taxon>Flammeovirgaceae</taxon>
        <taxon>Sediminitomix</taxon>
    </lineage>
</organism>
<evidence type="ECO:0000313" key="6">
    <source>
        <dbReference type="EMBL" id="PWJ43118.1"/>
    </source>
</evidence>
<keyword evidence="3" id="KW-0998">Cell outer membrane</keyword>
<name>A0A315ZE70_SEDFL</name>
<dbReference type="InterPro" id="IPR036737">
    <property type="entry name" value="OmpA-like_sf"/>
</dbReference>
<dbReference type="SUPFAM" id="SSF82171">
    <property type="entry name" value="DPP6 N-terminal domain-like"/>
    <property type="match status" value="1"/>
</dbReference>
<dbReference type="Proteomes" id="UP000245535">
    <property type="component" value="Unassembled WGS sequence"/>
</dbReference>
<evidence type="ECO:0000259" key="5">
    <source>
        <dbReference type="PROSITE" id="PS51123"/>
    </source>
</evidence>
<dbReference type="PANTHER" id="PTHR30329:SF21">
    <property type="entry name" value="LIPOPROTEIN YIAD-RELATED"/>
    <property type="match status" value="1"/>
</dbReference>
<proteinExistence type="predicted"/>
<evidence type="ECO:0000256" key="2">
    <source>
        <dbReference type="ARBA" id="ARBA00023136"/>
    </source>
</evidence>
<dbReference type="SUPFAM" id="SSF103088">
    <property type="entry name" value="OmpA-like"/>
    <property type="match status" value="1"/>
</dbReference>
<dbReference type="InterPro" id="IPR011659">
    <property type="entry name" value="WD40"/>
</dbReference>
<dbReference type="OrthoDB" id="911314at2"/>
<keyword evidence="7" id="KW-1185">Reference proteome</keyword>
<keyword evidence="2 4" id="KW-0472">Membrane</keyword>
<dbReference type="InterPro" id="IPR006664">
    <property type="entry name" value="OMP_bac"/>
</dbReference>
<evidence type="ECO:0000256" key="1">
    <source>
        <dbReference type="ARBA" id="ARBA00004442"/>
    </source>
</evidence>
<dbReference type="InterPro" id="IPR006665">
    <property type="entry name" value="OmpA-like"/>
</dbReference>
<dbReference type="RefSeq" id="WP_109617399.1">
    <property type="nucleotide sequence ID" value="NZ_QGDO01000002.1"/>
</dbReference>
<protein>
    <submittedName>
        <fullName evidence="6">WD40 repeat protein</fullName>
    </submittedName>
</protein>
<dbReference type="CDD" id="cd07185">
    <property type="entry name" value="OmpA_C-like"/>
    <property type="match status" value="1"/>
</dbReference>
<sequence>MFINSVMLKKLLFLLGLCLLPLLTYSQAYEFKRLPQGVNSIFTEYAPTLSANGKTMIFQSDRDEGKWKLFETKYEDGNWTSPIPIEAANALVKDGGLIGGPSITYDGNYLYFFAAAEGGMGAGDIYYCERTESGWSEPFNVGEPVNSDSEDTFPSVSADGNQLYFVRLDTVVKENGSVCYDIMESHKQEDGSWGEPRPLPTQINMDCEKAPRIMSDGKTLIFSSKRAGGKGGYDLYISKRNSAGEWSDPQNLSFANTPRDDQFSSVSANGDLLFFIFGEPHSEEIMEEQEGLLKWNYDIYQAVIPEEHRQYKNITIQGYFRDTNGNPVIGGLKVQDAETTEFIFEQECSEDGWYSLVLTEGKNYEINATANGFSDYTFYYDLRDLKQYQEIGKDIELFATANLQLNLYDKEILEQIDANLLVRDAETMEEIATFSKLHKVENNILSLPLGKKYHFTAFKEGFDSAYFTFDLTSTVKYHDFEYDLELPPIMEEFEFNIADVESGGEVDANIVITNKETGEVIEISAEEGKDGKYKTNLRKGGKYNVEVRSPKGYSFFSTKFDTKKKNKKLDVSLHALKANTKLPLKDILFESNSAELVESSYKELKRLVKMMKDNPNIVVELAAHTDDVGKDDYNLELSQDRALSAAAYVSTFGIQGDRIVPRGYGESQPAVENDTEENRALNRRVEMKVLSIIN</sequence>
<reference evidence="6 7" key="1">
    <citation type="submission" date="2018-03" db="EMBL/GenBank/DDBJ databases">
        <title>Genomic Encyclopedia of Archaeal and Bacterial Type Strains, Phase II (KMG-II): from individual species to whole genera.</title>
        <authorList>
            <person name="Goeker M."/>
        </authorList>
    </citation>
    <scope>NUCLEOTIDE SEQUENCE [LARGE SCALE GENOMIC DNA]</scope>
    <source>
        <strain evidence="6 7">DSM 28229</strain>
    </source>
</reference>
<evidence type="ECO:0000256" key="3">
    <source>
        <dbReference type="ARBA" id="ARBA00023237"/>
    </source>
</evidence>
<dbReference type="InterPro" id="IPR011042">
    <property type="entry name" value="6-blade_b-propeller_TolB-like"/>
</dbReference>
<dbReference type="Pfam" id="PF00691">
    <property type="entry name" value="OmpA"/>
    <property type="match status" value="1"/>
</dbReference>
<dbReference type="PANTHER" id="PTHR30329">
    <property type="entry name" value="STATOR ELEMENT OF FLAGELLAR MOTOR COMPLEX"/>
    <property type="match status" value="1"/>
</dbReference>
<dbReference type="PROSITE" id="PS51123">
    <property type="entry name" value="OMPA_2"/>
    <property type="match status" value="1"/>
</dbReference>
<dbReference type="EMBL" id="QGDO01000002">
    <property type="protein sequence ID" value="PWJ43118.1"/>
    <property type="molecule type" value="Genomic_DNA"/>
</dbReference>
<dbReference type="Gene3D" id="2.120.10.30">
    <property type="entry name" value="TolB, C-terminal domain"/>
    <property type="match status" value="1"/>
</dbReference>
<accession>A0A315ZE70</accession>
<gene>
    <name evidence="6" type="ORF">BC781_102667</name>
</gene>
<dbReference type="InterPro" id="IPR050330">
    <property type="entry name" value="Bact_OuterMem_StrucFunc"/>
</dbReference>
<dbReference type="Gene3D" id="3.30.1330.60">
    <property type="entry name" value="OmpA-like domain"/>
    <property type="match status" value="1"/>
</dbReference>
<dbReference type="AlphaFoldDB" id="A0A315ZE70"/>
<dbReference type="GO" id="GO:0009279">
    <property type="term" value="C:cell outer membrane"/>
    <property type="evidence" value="ECO:0007669"/>
    <property type="project" value="UniProtKB-SubCell"/>
</dbReference>
<comment type="subcellular location">
    <subcellularLocation>
        <location evidence="1">Cell outer membrane</location>
    </subcellularLocation>
</comment>
<comment type="caution">
    <text evidence="6">The sequence shown here is derived from an EMBL/GenBank/DDBJ whole genome shotgun (WGS) entry which is preliminary data.</text>
</comment>
<dbReference type="Pfam" id="PF07676">
    <property type="entry name" value="PD40"/>
    <property type="match status" value="3"/>
</dbReference>
<feature type="domain" description="OmpA-like" evidence="5">
    <location>
        <begin position="576"/>
        <end position="693"/>
    </location>
</feature>
<evidence type="ECO:0000313" key="7">
    <source>
        <dbReference type="Proteomes" id="UP000245535"/>
    </source>
</evidence>
<dbReference type="PRINTS" id="PR01021">
    <property type="entry name" value="OMPADOMAIN"/>
</dbReference>
<evidence type="ECO:0000256" key="4">
    <source>
        <dbReference type="PROSITE-ProRule" id="PRU00473"/>
    </source>
</evidence>